<dbReference type="GO" id="GO:0000139">
    <property type="term" value="C:Golgi membrane"/>
    <property type="evidence" value="ECO:0007669"/>
    <property type="project" value="UniProtKB-SubCell"/>
</dbReference>
<accession>A0AAW1A355</accession>
<sequence length="367" mass="43306">MDIVNRTMYTLVSMNVTRCLLFLFHVLERMANLEVYKEQLQKIRHYARENGITENEIDKALQNSFRVLEKKEKKVNLCFIVKSMFVILFIIIVCFISFDKKFLIVMLMRNLQNSIYPGLKLIRKIAIPVIQHYPSLSELYDEWCILENPYFHVNDMDCWPCSVVHFIPDLTGHHISRSFNVGIPYIKTENFSDVHMKDIQELLWQNSEVFKTDAMKVFSNNKTYRNIQDVMEKNMDLNLSKNLYNHVTWRINRITAGRILRKLFPKPTDTPNWWEQSTEKFIFFDEPKSPPYSLPNPECSNIMIRCTIGTRLIKMIASSECSASCESFTVLLSAGKTLWYNWWYWRPVSLPALNSTTITISYMTSFC</sequence>
<comment type="subcellular location">
    <subcellularLocation>
        <location evidence="2">Cytoplasm</location>
    </subcellularLocation>
    <subcellularLocation>
        <location evidence="1">Golgi apparatus membrane</location>
        <topology evidence="1">Single-pass type II membrane protein</topology>
    </subcellularLocation>
</comment>
<evidence type="ECO:0000256" key="8">
    <source>
        <dbReference type="ARBA" id="ARBA00023136"/>
    </source>
</evidence>
<keyword evidence="4 9" id="KW-0812">Transmembrane</keyword>
<dbReference type="PANTHER" id="PTHR35259:SF1">
    <property type="entry name" value="BOMBESIN RECEPTOR-ACTIVATED PROTEIN C6ORF89"/>
    <property type="match status" value="1"/>
</dbReference>
<evidence type="ECO:0000256" key="7">
    <source>
        <dbReference type="ARBA" id="ARBA00023034"/>
    </source>
</evidence>
<keyword evidence="6 9" id="KW-1133">Transmembrane helix</keyword>
<evidence type="ECO:0000256" key="4">
    <source>
        <dbReference type="ARBA" id="ARBA00022692"/>
    </source>
</evidence>
<dbReference type="Proteomes" id="UP001432146">
    <property type="component" value="Unassembled WGS sequence"/>
</dbReference>
<feature type="transmembrane region" description="Helical" evidence="9">
    <location>
        <begin position="75"/>
        <end position="98"/>
    </location>
</feature>
<name>A0AAW1A355_9HYME</name>
<dbReference type="EMBL" id="JAWNGG020000064">
    <property type="protein sequence ID" value="KAK9304315.1"/>
    <property type="molecule type" value="Genomic_DNA"/>
</dbReference>
<evidence type="ECO:0000313" key="11">
    <source>
        <dbReference type="Proteomes" id="UP001432146"/>
    </source>
</evidence>
<reference evidence="10 11" key="1">
    <citation type="submission" date="2024-05" db="EMBL/GenBank/DDBJ databases">
        <title>The nuclear and mitochondrial genome assemblies of Tetragonisca angustula (Apidae: Meliponini), a tiny yet remarkable pollinator in the Neotropics.</title>
        <authorList>
            <person name="Ferrari R."/>
            <person name="Ricardo P.C."/>
            <person name="Dias F.C."/>
            <person name="Araujo N.S."/>
            <person name="Soares D.O."/>
            <person name="Zhou Q.-S."/>
            <person name="Zhu C.-D."/>
            <person name="Coutinho L."/>
            <person name="Airas M.C."/>
            <person name="Batista T.M."/>
        </authorList>
    </citation>
    <scope>NUCLEOTIDE SEQUENCE [LARGE SCALE GENOMIC DNA]</scope>
    <source>
        <strain evidence="10">ASF017062</strain>
        <tissue evidence="10">Abdomen</tissue>
    </source>
</reference>
<keyword evidence="11" id="KW-1185">Reference proteome</keyword>
<organism evidence="10 11">
    <name type="scientific">Tetragonisca angustula</name>
    <dbReference type="NCBI Taxonomy" id="166442"/>
    <lineage>
        <taxon>Eukaryota</taxon>
        <taxon>Metazoa</taxon>
        <taxon>Ecdysozoa</taxon>
        <taxon>Arthropoda</taxon>
        <taxon>Hexapoda</taxon>
        <taxon>Insecta</taxon>
        <taxon>Pterygota</taxon>
        <taxon>Neoptera</taxon>
        <taxon>Endopterygota</taxon>
        <taxon>Hymenoptera</taxon>
        <taxon>Apocrita</taxon>
        <taxon>Aculeata</taxon>
        <taxon>Apoidea</taxon>
        <taxon>Anthophila</taxon>
        <taxon>Apidae</taxon>
        <taxon>Tetragonisca</taxon>
    </lineage>
</organism>
<dbReference type="InterPro" id="IPR038757">
    <property type="entry name" value="BRAP"/>
</dbReference>
<evidence type="ECO:0000256" key="3">
    <source>
        <dbReference type="ARBA" id="ARBA00022490"/>
    </source>
</evidence>
<keyword evidence="7" id="KW-0333">Golgi apparatus</keyword>
<dbReference type="AlphaFoldDB" id="A0AAW1A355"/>
<evidence type="ECO:0000256" key="1">
    <source>
        <dbReference type="ARBA" id="ARBA00004323"/>
    </source>
</evidence>
<proteinExistence type="predicted"/>
<comment type="caution">
    <text evidence="10">The sequence shown here is derived from an EMBL/GenBank/DDBJ whole genome shotgun (WGS) entry which is preliminary data.</text>
</comment>
<gene>
    <name evidence="10" type="ORF">QLX08_004302</name>
</gene>
<evidence type="ECO:0000256" key="9">
    <source>
        <dbReference type="SAM" id="Phobius"/>
    </source>
</evidence>
<keyword evidence="8 9" id="KW-0472">Membrane</keyword>
<keyword evidence="5" id="KW-0735">Signal-anchor</keyword>
<evidence type="ECO:0000256" key="6">
    <source>
        <dbReference type="ARBA" id="ARBA00022989"/>
    </source>
</evidence>
<evidence type="ECO:0000313" key="10">
    <source>
        <dbReference type="EMBL" id="KAK9304315.1"/>
    </source>
</evidence>
<dbReference type="PANTHER" id="PTHR35259">
    <property type="entry name" value="BOMBESIN RECEPTOR-ACTIVATED PROTEIN C6ORF89"/>
    <property type="match status" value="1"/>
</dbReference>
<keyword evidence="3" id="KW-0963">Cytoplasm</keyword>
<evidence type="ECO:0000256" key="5">
    <source>
        <dbReference type="ARBA" id="ARBA00022968"/>
    </source>
</evidence>
<protein>
    <submittedName>
        <fullName evidence="10">Uncharacterized protein</fullName>
    </submittedName>
</protein>
<evidence type="ECO:0000256" key="2">
    <source>
        <dbReference type="ARBA" id="ARBA00004496"/>
    </source>
</evidence>